<evidence type="ECO:0008006" key="4">
    <source>
        <dbReference type="Google" id="ProtNLM"/>
    </source>
</evidence>
<dbReference type="InterPro" id="IPR017853">
    <property type="entry name" value="GH"/>
</dbReference>
<dbReference type="RefSeq" id="WP_322608244.1">
    <property type="nucleotide sequence ID" value="NZ_JARVCO010000008.1"/>
</dbReference>
<feature type="chain" id="PRO_5045726041" description="Beta-porphyranase A" evidence="1">
    <location>
        <begin position="18"/>
        <end position="628"/>
    </location>
</feature>
<keyword evidence="1" id="KW-0732">Signal</keyword>
<accession>A0ABU5MW40</accession>
<reference evidence="2 3" key="1">
    <citation type="journal article" date="2024" name="Appl. Environ. Microbiol.">
        <title>Pontiella agarivorans sp. nov., a novel marine anaerobic bacterium capable of degrading macroalgal polysaccharides and fixing nitrogen.</title>
        <authorList>
            <person name="Liu N."/>
            <person name="Kivenson V."/>
            <person name="Peng X."/>
            <person name="Cui Z."/>
            <person name="Lankiewicz T.S."/>
            <person name="Gosselin K.M."/>
            <person name="English C.J."/>
            <person name="Blair E.M."/>
            <person name="O'Malley M.A."/>
            <person name="Valentine D.L."/>
        </authorList>
    </citation>
    <scope>NUCLEOTIDE SEQUENCE [LARGE SCALE GENOMIC DNA]</scope>
    <source>
        <strain evidence="2 3">NLcol2</strain>
    </source>
</reference>
<gene>
    <name evidence="2" type="ORF">P9H32_07345</name>
</gene>
<dbReference type="Gene3D" id="3.20.20.80">
    <property type="entry name" value="Glycosidases"/>
    <property type="match status" value="1"/>
</dbReference>
<comment type="caution">
    <text evidence="2">The sequence shown here is derived from an EMBL/GenBank/DDBJ whole genome shotgun (WGS) entry which is preliminary data.</text>
</comment>
<name>A0ABU5MW40_9BACT</name>
<keyword evidence="3" id="KW-1185">Reference proteome</keyword>
<feature type="signal peptide" evidence="1">
    <location>
        <begin position="1"/>
        <end position="17"/>
    </location>
</feature>
<evidence type="ECO:0000313" key="3">
    <source>
        <dbReference type="Proteomes" id="UP001290861"/>
    </source>
</evidence>
<proteinExistence type="predicted"/>
<protein>
    <recommendedName>
        <fullName evidence="4">Beta-porphyranase A</fullName>
    </recommendedName>
</protein>
<evidence type="ECO:0000256" key="1">
    <source>
        <dbReference type="SAM" id="SignalP"/>
    </source>
</evidence>
<dbReference type="Proteomes" id="UP001290861">
    <property type="component" value="Unassembled WGS sequence"/>
</dbReference>
<dbReference type="EMBL" id="JARVCO010000008">
    <property type="protein sequence ID" value="MDZ8118444.1"/>
    <property type="molecule type" value="Genomic_DNA"/>
</dbReference>
<evidence type="ECO:0000313" key="2">
    <source>
        <dbReference type="EMBL" id="MDZ8118444.1"/>
    </source>
</evidence>
<sequence length="628" mass="72030">MIRRFCFVACAAWSCQAATLCVDPDTRITLKTGPHKSASIDRNIYFRTYHIPGMFNEALAEELAELRISPGRGTGPYFGHNGGDRQRAGWDPDLPRQLRNYAEFYRNADKRYPGAPHALGGGNYPEFTKTENRKLYDTDESMVDKHRKGIPPEDFEECADLVVQWLETLQTAKVTPPRWFSPLNEPDGNWRNSPNPSQDQADFSRLLALQLKDRFPETGISGPCTAWPHPRGDFRRWTDSGWEKQFIETCGDVAAAYDFHLYSAEQWALENPLNDSPNFYNSYTNGNFFVWDFGKADAFLDLVYAHHQAFWNEPSLPVIITEFGRQNIFPQKGPWENDINYYLFGTTVTRIWMQLMQRPEVQLTVPFILPISDPGYAPRRGQAMYTRNENGNPVKTPLFDFYRFFQSLEGERVKFQWLETSPEEQLGLTALPMRHANRLMILLHNAFDAEKQIHLETGGTKSARAARMRWQNNRWRIDLQPLEKVDASRLILQPEETMIVYMDLPDSGKSARQTIERFYSRDTLKSLQSGKARVTIELPHPVVGRATAVPTLSCPNGFTPGSTLTLKINGFSQSVELDFTAGTKDLFIPLHFELPDGILEKENTFHFILKSPKKWKASLATLRVELVR</sequence>
<dbReference type="SUPFAM" id="SSF51445">
    <property type="entry name" value="(Trans)glycosidases"/>
    <property type="match status" value="1"/>
</dbReference>
<organism evidence="2 3">
    <name type="scientific">Pontiella agarivorans</name>
    <dbReference type="NCBI Taxonomy" id="3038953"/>
    <lineage>
        <taxon>Bacteria</taxon>
        <taxon>Pseudomonadati</taxon>
        <taxon>Kiritimatiellota</taxon>
        <taxon>Kiritimatiellia</taxon>
        <taxon>Kiritimatiellales</taxon>
        <taxon>Pontiellaceae</taxon>
        <taxon>Pontiella</taxon>
    </lineage>
</organism>